<evidence type="ECO:0000313" key="4">
    <source>
        <dbReference type="EMBL" id="SDL60170.1"/>
    </source>
</evidence>
<evidence type="ECO:0000256" key="2">
    <source>
        <dbReference type="ARBA" id="ARBA00022679"/>
    </source>
</evidence>
<dbReference type="PANTHER" id="PTHR23416">
    <property type="entry name" value="SIALIC ACID SYNTHASE-RELATED"/>
    <property type="match status" value="1"/>
</dbReference>
<protein>
    <submittedName>
        <fullName evidence="4">Acetyltransferase (Isoleucine patch superfamily)</fullName>
    </submittedName>
</protein>
<dbReference type="GO" id="GO:0008374">
    <property type="term" value="F:O-acyltransferase activity"/>
    <property type="evidence" value="ECO:0007669"/>
    <property type="project" value="TreeGrafter"/>
</dbReference>
<evidence type="ECO:0000313" key="5">
    <source>
        <dbReference type="Proteomes" id="UP000198510"/>
    </source>
</evidence>
<sequence>MNLLLGSLLNFLYNELLTHVPWHGLRKTFLRIFNKKIHPTAVVLMHTRILNFWKIEIGPRAIINQRCLLDCRRHQIRIEEDVDIGPYTKIWTEGHDPDSEAHALRGGDVVLKDHVWVASGVTILPGVTLERGAVVAAASVVTKNVGTLEIVGGNPAKLIRMRHNPLHYQINYRPILE</sequence>
<gene>
    <name evidence="4" type="ORF">SAMN05421823_10720</name>
</gene>
<keyword evidence="5" id="KW-1185">Reference proteome</keyword>
<name>A0A1G9LDY7_9BACT</name>
<dbReference type="GO" id="GO:0005829">
    <property type="term" value="C:cytosol"/>
    <property type="evidence" value="ECO:0007669"/>
    <property type="project" value="TreeGrafter"/>
</dbReference>
<dbReference type="PANTHER" id="PTHR23416:SF23">
    <property type="entry name" value="ACETYLTRANSFERASE C18B11.09C-RELATED"/>
    <property type="match status" value="1"/>
</dbReference>
<dbReference type="Gene3D" id="2.160.10.10">
    <property type="entry name" value="Hexapeptide repeat proteins"/>
    <property type="match status" value="1"/>
</dbReference>
<accession>A0A1G9LDY7</accession>
<dbReference type="AlphaFoldDB" id="A0A1G9LDY7"/>
<dbReference type="InterPro" id="IPR011004">
    <property type="entry name" value="Trimer_LpxA-like_sf"/>
</dbReference>
<dbReference type="OrthoDB" id="755870at2"/>
<dbReference type="EMBL" id="FNFO01000007">
    <property type="protein sequence ID" value="SDL60170.1"/>
    <property type="molecule type" value="Genomic_DNA"/>
</dbReference>
<reference evidence="4 5" key="1">
    <citation type="submission" date="2016-10" db="EMBL/GenBank/DDBJ databases">
        <authorList>
            <person name="de Groot N.N."/>
        </authorList>
    </citation>
    <scope>NUCLEOTIDE SEQUENCE [LARGE SCALE GENOMIC DNA]</scope>
    <source>
        <strain evidence="4 5">DSM 25186</strain>
    </source>
</reference>
<evidence type="ECO:0000256" key="3">
    <source>
        <dbReference type="ARBA" id="ARBA00022737"/>
    </source>
</evidence>
<dbReference type="SUPFAM" id="SSF51161">
    <property type="entry name" value="Trimeric LpxA-like enzymes"/>
    <property type="match status" value="1"/>
</dbReference>
<dbReference type="Proteomes" id="UP000198510">
    <property type="component" value="Unassembled WGS sequence"/>
</dbReference>
<dbReference type="RefSeq" id="WP_089684226.1">
    <property type="nucleotide sequence ID" value="NZ_FNFO01000007.1"/>
</dbReference>
<proteinExistence type="inferred from homology"/>
<evidence type="ECO:0000256" key="1">
    <source>
        <dbReference type="ARBA" id="ARBA00007274"/>
    </source>
</evidence>
<dbReference type="STRING" id="1075417.SAMN05421823_10720"/>
<dbReference type="PROSITE" id="PS00101">
    <property type="entry name" value="HEXAPEP_TRANSFERASES"/>
    <property type="match status" value="1"/>
</dbReference>
<dbReference type="InterPro" id="IPR051159">
    <property type="entry name" value="Hexapeptide_acetyltransf"/>
</dbReference>
<comment type="similarity">
    <text evidence="1">Belongs to the transferase hexapeptide repeat family.</text>
</comment>
<dbReference type="InterPro" id="IPR018357">
    <property type="entry name" value="Hexapep_transf_CS"/>
</dbReference>
<keyword evidence="2 4" id="KW-0808">Transferase</keyword>
<keyword evidence="3" id="KW-0677">Repeat</keyword>
<organism evidence="4 5">
    <name type="scientific">Catalinimonas alkaloidigena</name>
    <dbReference type="NCBI Taxonomy" id="1075417"/>
    <lineage>
        <taxon>Bacteria</taxon>
        <taxon>Pseudomonadati</taxon>
        <taxon>Bacteroidota</taxon>
        <taxon>Cytophagia</taxon>
        <taxon>Cytophagales</taxon>
        <taxon>Catalimonadaceae</taxon>
        <taxon>Catalinimonas</taxon>
    </lineage>
</organism>